<accession>A0A5E4WKV9</accession>
<sequence length="250" mass="27694">MNRSLTMKRALVVYAHPEPTSFTAALKDCAIDVLRDLGFQVEVSDLYGENFNPVAGRHDFMSESDSSRFHYQSEQLAASKDQTFSDEIRREQERVGKADLFVFVFPLWWGGVPAILKGWFDRVLAYGFAYADGKRYEHGYFLGKRGVLAISTGGTEHRFSAGGSYGEMSTVLHGVSHCMLGYLGLETSDPFVAYAAPRVGDEERGRYLQQWRAYLAGIATSGDWLAHGVPQPSADAEPGPAAEDGWDKMS</sequence>
<dbReference type="OrthoDB" id="9798454at2"/>
<dbReference type="GO" id="GO:0003955">
    <property type="term" value="F:NAD(P)H dehydrogenase (quinone) activity"/>
    <property type="evidence" value="ECO:0007669"/>
    <property type="project" value="TreeGrafter"/>
</dbReference>
<dbReference type="SUPFAM" id="SSF52218">
    <property type="entry name" value="Flavoproteins"/>
    <property type="match status" value="1"/>
</dbReference>
<dbReference type="RefSeq" id="WP_150613926.1">
    <property type="nucleotide sequence ID" value="NZ_CABPRU010000008.1"/>
</dbReference>
<dbReference type="InterPro" id="IPR003680">
    <property type="entry name" value="Flavodoxin_fold"/>
</dbReference>
<dbReference type="PANTHER" id="PTHR10204">
    <property type="entry name" value="NAD P H OXIDOREDUCTASE-RELATED"/>
    <property type="match status" value="1"/>
</dbReference>
<feature type="domain" description="Flavodoxin-like fold" evidence="4">
    <location>
        <begin position="8"/>
        <end position="215"/>
    </location>
</feature>
<evidence type="ECO:0000259" key="4">
    <source>
        <dbReference type="Pfam" id="PF02525"/>
    </source>
</evidence>
<dbReference type="Proteomes" id="UP000334380">
    <property type="component" value="Unassembled WGS sequence"/>
</dbReference>
<dbReference type="GO" id="GO:0005829">
    <property type="term" value="C:cytosol"/>
    <property type="evidence" value="ECO:0007669"/>
    <property type="project" value="TreeGrafter"/>
</dbReference>
<evidence type="ECO:0000256" key="1">
    <source>
        <dbReference type="ARBA" id="ARBA00006252"/>
    </source>
</evidence>
<dbReference type="Pfam" id="PF02525">
    <property type="entry name" value="Flavodoxin_2"/>
    <property type="match status" value="1"/>
</dbReference>
<evidence type="ECO:0000256" key="2">
    <source>
        <dbReference type="ARBA" id="ARBA00023002"/>
    </source>
</evidence>
<reference evidence="5 6" key="1">
    <citation type="submission" date="2019-08" db="EMBL/GenBank/DDBJ databases">
        <authorList>
            <person name="Peeters C."/>
        </authorList>
    </citation>
    <scope>NUCLEOTIDE SEQUENCE [LARGE SCALE GENOMIC DNA]</scope>
    <source>
        <strain evidence="5 6">LMG 31013</strain>
    </source>
</reference>
<protein>
    <submittedName>
        <fullName evidence="5">NAD(P)H dehydrogenase</fullName>
    </submittedName>
</protein>
<name>A0A5E4WKV9_9BURK</name>
<feature type="region of interest" description="Disordered" evidence="3">
    <location>
        <begin position="228"/>
        <end position="250"/>
    </location>
</feature>
<dbReference type="Gene3D" id="3.40.50.360">
    <property type="match status" value="1"/>
</dbReference>
<evidence type="ECO:0000313" key="6">
    <source>
        <dbReference type="Proteomes" id="UP000334380"/>
    </source>
</evidence>
<comment type="similarity">
    <text evidence="1">Belongs to the NAD(P)H dehydrogenase (quinone) family.</text>
</comment>
<keyword evidence="2" id="KW-0560">Oxidoreductase</keyword>
<keyword evidence="6" id="KW-1185">Reference proteome</keyword>
<evidence type="ECO:0000256" key="3">
    <source>
        <dbReference type="SAM" id="MobiDB-lite"/>
    </source>
</evidence>
<evidence type="ECO:0000313" key="5">
    <source>
        <dbReference type="EMBL" id="VVE25432.1"/>
    </source>
</evidence>
<dbReference type="InterPro" id="IPR029039">
    <property type="entry name" value="Flavoprotein-like_sf"/>
</dbReference>
<dbReference type="PANTHER" id="PTHR10204:SF34">
    <property type="entry name" value="NAD(P)H DEHYDROGENASE [QUINONE] 1 ISOFORM 1"/>
    <property type="match status" value="1"/>
</dbReference>
<dbReference type="InterPro" id="IPR051545">
    <property type="entry name" value="NAD(P)H_dehydrogenase_qn"/>
</dbReference>
<gene>
    <name evidence="5" type="ORF">PTE31013_03389</name>
</gene>
<dbReference type="AlphaFoldDB" id="A0A5E4WKV9"/>
<proteinExistence type="inferred from homology"/>
<organism evidence="5 6">
    <name type="scientific">Pandoraea terrigena</name>
    <dbReference type="NCBI Taxonomy" id="2508292"/>
    <lineage>
        <taxon>Bacteria</taxon>
        <taxon>Pseudomonadati</taxon>
        <taxon>Pseudomonadota</taxon>
        <taxon>Betaproteobacteria</taxon>
        <taxon>Burkholderiales</taxon>
        <taxon>Burkholderiaceae</taxon>
        <taxon>Pandoraea</taxon>
    </lineage>
</organism>
<dbReference type="EMBL" id="CABPRU010000008">
    <property type="protein sequence ID" value="VVE25432.1"/>
    <property type="molecule type" value="Genomic_DNA"/>
</dbReference>